<feature type="chain" id="PRO_5034772872" description="Secreted protein" evidence="2">
    <location>
        <begin position="28"/>
        <end position="89"/>
    </location>
</feature>
<name>A0A8D0F9L2_STROC</name>
<feature type="region of interest" description="Disordered" evidence="1">
    <location>
        <begin position="31"/>
        <end position="54"/>
    </location>
</feature>
<organism evidence="3 4">
    <name type="scientific">Strix occidentalis caurina</name>
    <name type="common">northern spotted owl</name>
    <dbReference type="NCBI Taxonomy" id="311401"/>
    <lineage>
        <taxon>Eukaryota</taxon>
        <taxon>Metazoa</taxon>
        <taxon>Chordata</taxon>
        <taxon>Craniata</taxon>
        <taxon>Vertebrata</taxon>
        <taxon>Euteleostomi</taxon>
        <taxon>Archelosauria</taxon>
        <taxon>Archosauria</taxon>
        <taxon>Dinosauria</taxon>
        <taxon>Saurischia</taxon>
        <taxon>Theropoda</taxon>
        <taxon>Coelurosauria</taxon>
        <taxon>Aves</taxon>
        <taxon>Neognathae</taxon>
        <taxon>Neoaves</taxon>
        <taxon>Telluraves</taxon>
        <taxon>Strigiformes</taxon>
        <taxon>Strigidae</taxon>
        <taxon>Strix</taxon>
    </lineage>
</organism>
<evidence type="ECO:0000256" key="2">
    <source>
        <dbReference type="SAM" id="SignalP"/>
    </source>
</evidence>
<protein>
    <recommendedName>
        <fullName evidence="5">Secreted protein</fullName>
    </recommendedName>
</protein>
<evidence type="ECO:0000256" key="1">
    <source>
        <dbReference type="SAM" id="MobiDB-lite"/>
    </source>
</evidence>
<sequence>MVCGGFACSRNALCALNVVYVVSGAGGAGEGPSGLGMGPARGNNPPSWDLGLGGPVPPPGGFGVPLLWRCWDPPDFRGWRGAVGFPLKG</sequence>
<evidence type="ECO:0000313" key="3">
    <source>
        <dbReference type="Ensembl" id="ENSSOCP00000013644.1"/>
    </source>
</evidence>
<dbReference type="Proteomes" id="UP000694551">
    <property type="component" value="Unplaced"/>
</dbReference>
<proteinExistence type="predicted"/>
<keyword evidence="2" id="KW-0732">Signal</keyword>
<dbReference type="Ensembl" id="ENSSOCT00000014012.1">
    <property type="protein sequence ID" value="ENSSOCP00000013644.1"/>
    <property type="gene ID" value="ENSSOCG00000010363.1"/>
</dbReference>
<reference evidence="3" key="2">
    <citation type="submission" date="2025-09" db="UniProtKB">
        <authorList>
            <consortium name="Ensembl"/>
        </authorList>
    </citation>
    <scope>IDENTIFICATION</scope>
</reference>
<keyword evidence="4" id="KW-1185">Reference proteome</keyword>
<reference evidence="3" key="1">
    <citation type="submission" date="2025-08" db="UniProtKB">
        <authorList>
            <consortium name="Ensembl"/>
        </authorList>
    </citation>
    <scope>IDENTIFICATION</scope>
</reference>
<dbReference type="AlphaFoldDB" id="A0A8D0F9L2"/>
<accession>A0A8D0F9L2</accession>
<feature type="signal peptide" evidence="2">
    <location>
        <begin position="1"/>
        <end position="27"/>
    </location>
</feature>
<evidence type="ECO:0000313" key="4">
    <source>
        <dbReference type="Proteomes" id="UP000694551"/>
    </source>
</evidence>
<evidence type="ECO:0008006" key="5">
    <source>
        <dbReference type="Google" id="ProtNLM"/>
    </source>
</evidence>